<dbReference type="EMBL" id="GGEC01074098">
    <property type="protein sequence ID" value="MBX54582.1"/>
    <property type="molecule type" value="Transcribed_RNA"/>
</dbReference>
<organism evidence="1">
    <name type="scientific">Rhizophora mucronata</name>
    <name type="common">Asiatic mangrove</name>
    <dbReference type="NCBI Taxonomy" id="61149"/>
    <lineage>
        <taxon>Eukaryota</taxon>
        <taxon>Viridiplantae</taxon>
        <taxon>Streptophyta</taxon>
        <taxon>Embryophyta</taxon>
        <taxon>Tracheophyta</taxon>
        <taxon>Spermatophyta</taxon>
        <taxon>Magnoliopsida</taxon>
        <taxon>eudicotyledons</taxon>
        <taxon>Gunneridae</taxon>
        <taxon>Pentapetalae</taxon>
        <taxon>rosids</taxon>
        <taxon>fabids</taxon>
        <taxon>Malpighiales</taxon>
        <taxon>Rhizophoraceae</taxon>
        <taxon>Rhizophora</taxon>
    </lineage>
</organism>
<reference evidence="1" key="1">
    <citation type="submission" date="2018-02" db="EMBL/GenBank/DDBJ databases">
        <title>Rhizophora mucronata_Transcriptome.</title>
        <authorList>
            <person name="Meera S.P."/>
            <person name="Sreeshan A."/>
            <person name="Augustine A."/>
        </authorList>
    </citation>
    <scope>NUCLEOTIDE SEQUENCE</scope>
    <source>
        <tissue evidence="1">Leaf</tissue>
    </source>
</reference>
<accession>A0A2P2PIT1</accession>
<evidence type="ECO:0000313" key="1">
    <source>
        <dbReference type="EMBL" id="MBX54582.1"/>
    </source>
</evidence>
<name>A0A2P2PIT1_RHIMU</name>
<protein>
    <submittedName>
        <fullName evidence="1">Uncharacterized protein</fullName>
    </submittedName>
</protein>
<sequence length="34" mass="4180">MNYLWVKWKGYQNLNLNVINEHICQGLYAVRREI</sequence>
<dbReference type="AlphaFoldDB" id="A0A2P2PIT1"/>
<proteinExistence type="predicted"/>